<proteinExistence type="predicted"/>
<dbReference type="KEGG" id="pay:PAU_00144"/>
<reference evidence="2 3" key="1">
    <citation type="journal article" date="2009" name="BMC Genomics">
        <title>Comparative genomics of the emerging human pathogen Photorhabdus asymbiotica with the insect pathogen Photorhabdus luminescens.</title>
        <authorList>
            <person name="Wilkinson P."/>
            <person name="Waterfield N.R."/>
            <person name="Crossman L."/>
            <person name="Corton C."/>
            <person name="Sanchez-Contreras M."/>
            <person name="Vlisidou I."/>
            <person name="Barron A."/>
            <person name="Bignell A."/>
            <person name="Clark L."/>
            <person name="Ormond D."/>
            <person name="Mayho M."/>
            <person name="Bason N."/>
            <person name="Smith F."/>
            <person name="Simmonds M."/>
            <person name="Churcher C."/>
            <person name="Harris D."/>
            <person name="Thompson N.R."/>
            <person name="Quail M."/>
            <person name="Parkhill J."/>
            <person name="ffrench-Constant R.H."/>
        </authorList>
    </citation>
    <scope>NUCLEOTIDE SEQUENCE [LARGE SCALE GENOMIC DNA]</scope>
    <source>
        <strain evidence="3">ATCC 43949 / 3105-77</strain>
    </source>
</reference>
<dbReference type="Proteomes" id="UP000002747">
    <property type="component" value="Chromosome"/>
</dbReference>
<dbReference type="STRING" id="291112.PAU_00144"/>
<protein>
    <recommendedName>
        <fullName evidence="4">Phytanoyl-CoA dioxygenase</fullName>
    </recommendedName>
</protein>
<dbReference type="EMBL" id="FM162591">
    <property type="protein sequence ID" value="CAQ82237.1"/>
    <property type="molecule type" value="Genomic_DNA"/>
</dbReference>
<dbReference type="GO" id="GO:0005506">
    <property type="term" value="F:iron ion binding"/>
    <property type="evidence" value="ECO:0007669"/>
    <property type="project" value="UniProtKB-ARBA"/>
</dbReference>
<organism evidence="2 3">
    <name type="scientific">Photorhabdus asymbiotica subsp. asymbiotica (strain ATCC 43949 / 3105-77)</name>
    <name type="common">Xenorhabdus luminescens (strain 2)</name>
    <dbReference type="NCBI Taxonomy" id="553480"/>
    <lineage>
        <taxon>Bacteria</taxon>
        <taxon>Pseudomonadati</taxon>
        <taxon>Pseudomonadota</taxon>
        <taxon>Gammaproteobacteria</taxon>
        <taxon>Enterobacterales</taxon>
        <taxon>Morganellaceae</taxon>
        <taxon>Photorhabdus</taxon>
    </lineage>
</organism>
<dbReference type="PANTHER" id="PTHR20883:SF48">
    <property type="entry name" value="ECTOINE DIOXYGENASE"/>
    <property type="match status" value="1"/>
</dbReference>
<dbReference type="AlphaFoldDB" id="C7BGQ8"/>
<sequence length="304" mass="34557">MKTILYMERKMCSDINRLEPGLIKKYKEEGFLLIPSLISEEDLIILEATIQNIIRDVENHETATQVIEYENTQVDGLWLPRRLFNPFELHEQFRRIATSEQILGHVISLIGQDIALQHSKLNMKPRKVGAAVEWHQDFTYFPHTNDDLVGVLIYLDDATSENGCLEVLPRQHTRSFDHSLPDGSFAGMITEEIDEENYGQPVTLAAKAGGTIFLHPFTPHRSAPNVSEQPRKTLIFEYRAADAFPIYTGSQLVSMESYVHHLHGNPATYARFGGPSPAIYTPKNIPKSLYELQEVSSKILKPKE</sequence>
<evidence type="ECO:0000313" key="3">
    <source>
        <dbReference type="Proteomes" id="UP000002747"/>
    </source>
</evidence>
<evidence type="ECO:0008006" key="4">
    <source>
        <dbReference type="Google" id="ProtNLM"/>
    </source>
</evidence>
<evidence type="ECO:0000256" key="1">
    <source>
        <dbReference type="ARBA" id="ARBA00001954"/>
    </source>
</evidence>
<gene>
    <name evidence="2" type="ordered locus">PAU_00144</name>
</gene>
<dbReference type="Pfam" id="PF05721">
    <property type="entry name" value="PhyH"/>
    <property type="match status" value="1"/>
</dbReference>
<name>C7BGQ8_PHOAA</name>
<dbReference type="PANTHER" id="PTHR20883">
    <property type="entry name" value="PHYTANOYL-COA DIOXYGENASE DOMAIN CONTAINING 1"/>
    <property type="match status" value="1"/>
</dbReference>
<comment type="cofactor">
    <cofactor evidence="1">
        <name>Fe(2+)</name>
        <dbReference type="ChEBI" id="CHEBI:29033"/>
    </cofactor>
</comment>
<dbReference type="eggNOG" id="COG5285">
    <property type="taxonomic scope" value="Bacteria"/>
</dbReference>
<evidence type="ECO:0000313" key="2">
    <source>
        <dbReference type="EMBL" id="CAQ82237.1"/>
    </source>
</evidence>
<dbReference type="Gene3D" id="2.60.120.620">
    <property type="entry name" value="q2cbj1_9rhob like domain"/>
    <property type="match status" value="1"/>
</dbReference>
<dbReference type="SUPFAM" id="SSF51197">
    <property type="entry name" value="Clavaminate synthase-like"/>
    <property type="match status" value="1"/>
</dbReference>
<accession>C7BGQ8</accession>
<dbReference type="InterPro" id="IPR008775">
    <property type="entry name" value="Phytyl_CoA_dOase-like"/>
</dbReference>
<dbReference type="GO" id="GO:0016706">
    <property type="term" value="F:2-oxoglutarate-dependent dioxygenase activity"/>
    <property type="evidence" value="ECO:0007669"/>
    <property type="project" value="UniProtKB-ARBA"/>
</dbReference>